<name>A0A078M289_9BACL</name>
<dbReference type="InterPro" id="IPR036188">
    <property type="entry name" value="FAD/NAD-bd_sf"/>
</dbReference>
<dbReference type="PANTHER" id="PTHR13847">
    <property type="entry name" value="SARCOSINE DEHYDROGENASE-RELATED"/>
    <property type="match status" value="1"/>
</dbReference>
<gene>
    <name evidence="2" type="primary">puuB</name>
    <name evidence="2" type="ORF">BN1050_00588</name>
</gene>
<proteinExistence type="predicted"/>
<dbReference type="Gene3D" id="3.50.50.60">
    <property type="entry name" value="FAD/NAD(P)-binding domain"/>
    <property type="match status" value="1"/>
</dbReference>
<evidence type="ECO:0000259" key="1">
    <source>
        <dbReference type="Pfam" id="PF01266"/>
    </source>
</evidence>
<dbReference type="PATRIC" id="fig|1461583.4.peg.560"/>
<accession>A0A078M289</accession>
<dbReference type="Gene3D" id="3.30.9.10">
    <property type="entry name" value="D-Amino Acid Oxidase, subunit A, domain 2"/>
    <property type="match status" value="1"/>
</dbReference>
<dbReference type="AlphaFoldDB" id="A0A078M289"/>
<dbReference type="InterPro" id="IPR006076">
    <property type="entry name" value="FAD-dep_OxRdtase"/>
</dbReference>
<dbReference type="PANTHER" id="PTHR13847:SF201">
    <property type="entry name" value="PUTATIBE OXIDOREDUCTASE"/>
    <property type="match status" value="1"/>
</dbReference>
<dbReference type="Pfam" id="PF01266">
    <property type="entry name" value="DAO"/>
    <property type="match status" value="1"/>
</dbReference>
<organism evidence="2">
    <name type="scientific">Metalysinibacillus saudimassiliensis</name>
    <dbReference type="NCBI Taxonomy" id="1461583"/>
    <lineage>
        <taxon>Bacteria</taxon>
        <taxon>Bacillati</taxon>
        <taxon>Bacillota</taxon>
        <taxon>Bacilli</taxon>
        <taxon>Bacillales</taxon>
        <taxon>Caryophanaceae</taxon>
        <taxon>Metalysinibacillus</taxon>
    </lineage>
</organism>
<evidence type="ECO:0000313" key="2">
    <source>
        <dbReference type="EMBL" id="CEA00374.1"/>
    </source>
</evidence>
<feature type="domain" description="FAD dependent oxidoreductase" evidence="1">
    <location>
        <begin position="30"/>
        <end position="366"/>
    </location>
</feature>
<dbReference type="SUPFAM" id="SSF51905">
    <property type="entry name" value="FAD/NAD(P)-binding domain"/>
    <property type="match status" value="1"/>
</dbReference>
<reference evidence="2" key="1">
    <citation type="submission" date="2014-07" db="EMBL/GenBank/DDBJ databases">
        <authorList>
            <person name="Urmite Genomes Urmite Genomes"/>
        </authorList>
    </citation>
    <scope>NUCLEOTIDE SEQUENCE</scope>
    <source>
        <strain evidence="2">13S34_air</strain>
    </source>
</reference>
<protein>
    <submittedName>
        <fullName evidence="2">Gamma-glutamylputrescine oxidoreductase</fullName>
    </submittedName>
</protein>
<sequence length="385" mass="42284">MQLHHGTLYWPATTTPFVAEKINEPRSHYDAVIVGAGMSGALTAHYLMQQGLTVAVLDKRNAGEGSTSANTGLLQYSNDIMLSELIEQIGERDAVQFYTLCYEAMQDLAKIATPLACDFVPRNSIYYASSAEDEPRLRDNFAALTKHGFPVKESNFNGRYALITSGDAEINPLKFVHALLDDAEQHGVHVFPYTEVTDSFVRDNGVLLHTSMGDFTADAVIYTTGYETLPVGKRARAAIHRSYVIVTEPLDDPPEAMIWETAIPYLYIRKTADNRLIIGGLDEDIATAPSEASIANHAETLQHQAEQLLKRDLPIAYSYGATFGESVDNLPFIGAHPTKAHHYYLLGYGGNGTVYSMMGAKMLAQLIKGETPIGAHLVDLTERLV</sequence>
<dbReference type="GO" id="GO:0005737">
    <property type="term" value="C:cytoplasm"/>
    <property type="evidence" value="ECO:0007669"/>
    <property type="project" value="TreeGrafter"/>
</dbReference>
<dbReference type="EMBL" id="LN483073">
    <property type="protein sequence ID" value="CEA00374.1"/>
    <property type="molecule type" value="Genomic_DNA"/>
</dbReference>
<dbReference type="HOGENOM" id="CLU_007884_3_1_9"/>